<feature type="compositionally biased region" description="Basic and acidic residues" evidence="3">
    <location>
        <begin position="182"/>
        <end position="198"/>
    </location>
</feature>
<dbReference type="EMBL" id="GIBP01007239">
    <property type="protein sequence ID" value="NDV36208.1"/>
    <property type="molecule type" value="Transcribed_RNA"/>
</dbReference>
<proteinExistence type="predicted"/>
<keyword evidence="1" id="KW-0343">GTPase activation</keyword>
<dbReference type="SUPFAM" id="SSF48350">
    <property type="entry name" value="GTPase activation domain, GAP"/>
    <property type="match status" value="1"/>
</dbReference>
<accession>A0A6B2LHK4</accession>
<dbReference type="Pfam" id="PF00620">
    <property type="entry name" value="RhoGAP"/>
    <property type="match status" value="1"/>
</dbReference>
<evidence type="ECO:0000259" key="4">
    <source>
        <dbReference type="PROSITE" id="PS50238"/>
    </source>
</evidence>
<organism evidence="5">
    <name type="scientific">Arcella intermedia</name>
    <dbReference type="NCBI Taxonomy" id="1963864"/>
    <lineage>
        <taxon>Eukaryota</taxon>
        <taxon>Amoebozoa</taxon>
        <taxon>Tubulinea</taxon>
        <taxon>Elardia</taxon>
        <taxon>Arcellinida</taxon>
        <taxon>Sphaerothecina</taxon>
        <taxon>Arcellidae</taxon>
        <taxon>Arcella</taxon>
    </lineage>
</organism>
<dbReference type="GO" id="GO:0007165">
    <property type="term" value="P:signal transduction"/>
    <property type="evidence" value="ECO:0007669"/>
    <property type="project" value="InterPro"/>
</dbReference>
<reference evidence="5" key="1">
    <citation type="journal article" date="2020" name="J. Eukaryot. Microbiol.">
        <title>De novo Sequencing, Assembly and Annotation of the Transcriptome for the Free-Living Testate Amoeba Arcella intermedia.</title>
        <authorList>
            <person name="Ribeiro G.M."/>
            <person name="Porfirio-Sousa A.L."/>
            <person name="Maurer-Alcala X.X."/>
            <person name="Katz L.A."/>
            <person name="Lahr D.J.G."/>
        </authorList>
    </citation>
    <scope>NUCLEOTIDE SEQUENCE</scope>
</reference>
<comment type="function">
    <text evidence="2">Rho GTPase-activating protein involved in the signal transduction pathway.</text>
</comment>
<dbReference type="InterPro" id="IPR000198">
    <property type="entry name" value="RhoGAP_dom"/>
</dbReference>
<dbReference type="GO" id="GO:0005096">
    <property type="term" value="F:GTPase activator activity"/>
    <property type="evidence" value="ECO:0007669"/>
    <property type="project" value="UniProtKB-KW"/>
</dbReference>
<dbReference type="SMART" id="SM00324">
    <property type="entry name" value="RhoGAP"/>
    <property type="match status" value="1"/>
</dbReference>
<evidence type="ECO:0000256" key="1">
    <source>
        <dbReference type="ARBA" id="ARBA00022468"/>
    </source>
</evidence>
<name>A0A6B2LHK4_9EUKA</name>
<evidence type="ECO:0000313" key="5">
    <source>
        <dbReference type="EMBL" id="NDV36208.1"/>
    </source>
</evidence>
<evidence type="ECO:0000256" key="2">
    <source>
        <dbReference type="ARBA" id="ARBA00037092"/>
    </source>
</evidence>
<feature type="compositionally biased region" description="Polar residues" evidence="3">
    <location>
        <begin position="202"/>
        <end position="213"/>
    </location>
</feature>
<dbReference type="CDD" id="cd00159">
    <property type="entry name" value="RhoGAP"/>
    <property type="match status" value="1"/>
</dbReference>
<dbReference type="InterPro" id="IPR050729">
    <property type="entry name" value="Rho-GAP"/>
</dbReference>
<dbReference type="GO" id="GO:0005737">
    <property type="term" value="C:cytoplasm"/>
    <property type="evidence" value="ECO:0007669"/>
    <property type="project" value="TreeGrafter"/>
</dbReference>
<protein>
    <recommendedName>
        <fullName evidence="4">Rho-GAP domain-containing protein</fullName>
    </recommendedName>
</protein>
<feature type="compositionally biased region" description="Basic and acidic residues" evidence="3">
    <location>
        <begin position="214"/>
        <end position="223"/>
    </location>
</feature>
<dbReference type="AlphaFoldDB" id="A0A6B2LHK4"/>
<dbReference type="InterPro" id="IPR008936">
    <property type="entry name" value="Rho_GTPase_activation_prot"/>
</dbReference>
<dbReference type="PANTHER" id="PTHR23176:SF129">
    <property type="entry name" value="RHO GTPASE ACTIVATING PROTEIN AT 16F, ISOFORM E-RELATED"/>
    <property type="match status" value="1"/>
</dbReference>
<evidence type="ECO:0000256" key="3">
    <source>
        <dbReference type="SAM" id="MobiDB-lite"/>
    </source>
</evidence>
<dbReference type="Gene3D" id="1.10.555.10">
    <property type="entry name" value="Rho GTPase activation protein"/>
    <property type="match status" value="1"/>
</dbReference>
<sequence>MENLFSISESFPYILRIILKRLITEEGLRTEGLLRIPGSKEEIAKLRHLFDQGSRVDLMEYSIHDIGGLLKEFLRNLPEPIIPQVYDNQVKLYIGETEVLPLLKELVYQLPIHNLSVFTILVKSFSCIVDNSPINLMTTDNLLKCIGPTLNCSPAPFFYAMQDMEFFFGDQPENTPLLQALSHREDTKRGRRRGDVKFTRKPYSSPSLNTQPLEKNKNQSEED</sequence>
<dbReference type="PANTHER" id="PTHR23176">
    <property type="entry name" value="RHO/RAC/CDC GTPASE-ACTIVATING PROTEIN"/>
    <property type="match status" value="1"/>
</dbReference>
<feature type="region of interest" description="Disordered" evidence="3">
    <location>
        <begin position="180"/>
        <end position="223"/>
    </location>
</feature>
<feature type="domain" description="Rho-GAP" evidence="4">
    <location>
        <begin position="1"/>
        <end position="189"/>
    </location>
</feature>
<dbReference type="PROSITE" id="PS50238">
    <property type="entry name" value="RHOGAP"/>
    <property type="match status" value="1"/>
</dbReference>